<feature type="region of interest" description="Disordered" evidence="1">
    <location>
        <begin position="26"/>
        <end position="57"/>
    </location>
</feature>
<protein>
    <recommendedName>
        <fullName evidence="4">TATA box-binding protein-associated factor RNA polymerase I subunit C</fullName>
    </recommendedName>
</protein>
<organism evidence="2 3">
    <name type="scientific">Stomoxys calcitrans</name>
    <name type="common">Stable fly</name>
    <name type="synonym">Conops calcitrans</name>
    <dbReference type="NCBI Taxonomy" id="35570"/>
    <lineage>
        <taxon>Eukaryota</taxon>
        <taxon>Metazoa</taxon>
        <taxon>Ecdysozoa</taxon>
        <taxon>Arthropoda</taxon>
        <taxon>Hexapoda</taxon>
        <taxon>Insecta</taxon>
        <taxon>Pterygota</taxon>
        <taxon>Neoptera</taxon>
        <taxon>Endopterygota</taxon>
        <taxon>Diptera</taxon>
        <taxon>Brachycera</taxon>
        <taxon>Muscomorpha</taxon>
        <taxon>Muscoidea</taxon>
        <taxon>Muscidae</taxon>
        <taxon>Stomoxys</taxon>
    </lineage>
</organism>
<evidence type="ECO:0000256" key="1">
    <source>
        <dbReference type="SAM" id="MobiDB-lite"/>
    </source>
</evidence>
<proteinExistence type="predicted"/>
<dbReference type="OrthoDB" id="8195041at2759"/>
<feature type="compositionally biased region" description="Acidic residues" evidence="1">
    <location>
        <begin position="36"/>
        <end position="46"/>
    </location>
</feature>
<dbReference type="EnsemblMetazoa" id="SCAU001167-RA">
    <property type="protein sequence ID" value="SCAU001167-PA"/>
    <property type="gene ID" value="SCAU001167"/>
</dbReference>
<dbReference type="VEuPathDB" id="VectorBase:SCAU001167"/>
<gene>
    <name evidence="2" type="primary">106094526</name>
</gene>
<dbReference type="AlphaFoldDB" id="A0A1I8NQK7"/>
<reference evidence="2" key="1">
    <citation type="submission" date="2020-05" db="UniProtKB">
        <authorList>
            <consortium name="EnsemblMetazoa"/>
        </authorList>
    </citation>
    <scope>IDENTIFICATION</scope>
    <source>
        <strain evidence="2">USDA</strain>
    </source>
</reference>
<feature type="region of interest" description="Disordered" evidence="1">
    <location>
        <begin position="657"/>
        <end position="676"/>
    </location>
</feature>
<sequence>MPKRPSKFYVDLPDCSFRKRMQRRKSIVDNEQVLNDNDDIENEDGPDSGGLEEVSNNVSLEGFPRPKTIRRLKYNQNHEIERLLQHNSSNLYYTFSHNLFPSFNVGLWPQMDENKLLTYPSCAFNVPRPIYISDVRQELIDLCYRRPKAKESYRFRMQKSKTSYHTAKKRNKNTSAEELKGVYQTTVYEIAERLAVQPDPYFQASYDYYYTGGNLCVIPQTERIMHASGPNLQTLELTEFPMVEDYTLTSYLSSVAKLTPRERCEIFEIKPMVLPSSENKNCFISRQRNCVTISYLNEDKQLNVLKDFLTPSTPFISFAQSERDYSKLLVTTMKQHIQLYDVGAESLQLVQLFKIEPEAVSVGWNMVKPWRENTFLYTNEYNFCLIDVRTTPTQWMSSATSIIENHYLCDHITAIQPSAFSNMFYIATNHKLHCMDIRYIKGSSSFSEPGAVVCRWSHQLEYSPLLLDTYRLLNNEYIALSSPLSGDLHICQLSRQRNDEQLPIQVSQRVPHHIYKSPCMPYQPPTFVEAYDRARLEGNCLQSDSNLRNRIMACTTGMSFCKSALGDKGPALGLLLTSNSLGDIFLQTLTKREEMENDARSNARSTEIMVEFAKKLTVQKQPLNYTYLKNMKAMRKVFLSKYLNTAVKNEMDDLDDSYSETEQIPPPEVLPGALPPKKKRKRLHFGRWQKSLSKLHSYKDALVPDLLSIWDIELDDEKDGLHLGSLQNSRNIKPDSEIKVQNWLASSMRPNAPMVNIPNKISTNLNEVLVTALGNDENISLNETNISMDFEHAVQSTQIINASACETTFNIHNNSTLHLNTTAGDIEVNTTLDIVVDSMKKKKKVKKFVKGF</sequence>
<name>A0A1I8NQK7_STOCA</name>
<evidence type="ECO:0000313" key="3">
    <source>
        <dbReference type="Proteomes" id="UP000095300"/>
    </source>
</evidence>
<evidence type="ECO:0008006" key="4">
    <source>
        <dbReference type="Google" id="ProtNLM"/>
    </source>
</evidence>
<evidence type="ECO:0000313" key="2">
    <source>
        <dbReference type="EnsemblMetazoa" id="SCAU001167-PA"/>
    </source>
</evidence>
<accession>A0A1I8NQK7</accession>
<keyword evidence="3" id="KW-1185">Reference proteome</keyword>
<dbReference type="Proteomes" id="UP000095300">
    <property type="component" value="Unassembled WGS sequence"/>
</dbReference>